<name>A0A9W9TF25_9EURO</name>
<dbReference type="Gene3D" id="2.60.120.10">
    <property type="entry name" value="Jelly Rolls"/>
    <property type="match status" value="1"/>
</dbReference>
<accession>A0A9W9TF25</accession>
<dbReference type="Pfam" id="PF07883">
    <property type="entry name" value="Cupin_2"/>
    <property type="match status" value="1"/>
</dbReference>
<sequence length="209" mass="23529">MLSFLAKRVPRTQTASRTTLLFDEGRSSIQFKAPGDKYLVVNHWPPASSEQDRNIALRPPLHWHRHQTEHFHVLSGQARFTLDGREIVKRAGESIVIPAQAFHTFCNASATEALAVELVLEPAWRARDEAFFRNVQSYRDDCRKAGVARSLPQVLLFNWAGGVVLALPGPPVLARLGGILMNFWGGLVLGKYVLGYQESYPEYYSPKQE</sequence>
<dbReference type="InterPro" id="IPR011051">
    <property type="entry name" value="RmlC_Cupin_sf"/>
</dbReference>
<reference evidence="2" key="2">
    <citation type="journal article" date="2023" name="IMA Fungus">
        <title>Comparative genomic study of the Penicillium genus elucidates a diverse pangenome and 15 lateral gene transfer events.</title>
        <authorList>
            <person name="Petersen C."/>
            <person name="Sorensen T."/>
            <person name="Nielsen M.R."/>
            <person name="Sondergaard T.E."/>
            <person name="Sorensen J.L."/>
            <person name="Fitzpatrick D.A."/>
            <person name="Frisvad J.C."/>
            <person name="Nielsen K.L."/>
        </authorList>
    </citation>
    <scope>NUCLEOTIDE SEQUENCE</scope>
    <source>
        <strain evidence="2">IBT 19713</strain>
    </source>
</reference>
<dbReference type="Proteomes" id="UP001150941">
    <property type="component" value="Unassembled WGS sequence"/>
</dbReference>
<evidence type="ECO:0000313" key="3">
    <source>
        <dbReference type="Proteomes" id="UP001150941"/>
    </source>
</evidence>
<dbReference type="InterPro" id="IPR014710">
    <property type="entry name" value="RmlC-like_jellyroll"/>
</dbReference>
<dbReference type="CDD" id="cd02208">
    <property type="entry name" value="cupin_RmlC-like"/>
    <property type="match status" value="1"/>
</dbReference>
<dbReference type="AlphaFoldDB" id="A0A9W9TF25"/>
<feature type="domain" description="Cupin type-2" evidence="1">
    <location>
        <begin position="59"/>
        <end position="115"/>
    </location>
</feature>
<keyword evidence="3" id="KW-1185">Reference proteome</keyword>
<reference evidence="2" key="1">
    <citation type="submission" date="2022-11" db="EMBL/GenBank/DDBJ databases">
        <authorList>
            <person name="Petersen C."/>
        </authorList>
    </citation>
    <scope>NUCLEOTIDE SEQUENCE</scope>
    <source>
        <strain evidence="2">IBT 19713</strain>
    </source>
</reference>
<organism evidence="2 3">
    <name type="scientific">Penicillium chermesinum</name>
    <dbReference type="NCBI Taxonomy" id="63820"/>
    <lineage>
        <taxon>Eukaryota</taxon>
        <taxon>Fungi</taxon>
        <taxon>Dikarya</taxon>
        <taxon>Ascomycota</taxon>
        <taxon>Pezizomycotina</taxon>
        <taxon>Eurotiomycetes</taxon>
        <taxon>Eurotiomycetidae</taxon>
        <taxon>Eurotiales</taxon>
        <taxon>Aspergillaceae</taxon>
        <taxon>Penicillium</taxon>
    </lineage>
</organism>
<dbReference type="InterPro" id="IPR053146">
    <property type="entry name" value="QDO-like"/>
</dbReference>
<comment type="caution">
    <text evidence="2">The sequence shown here is derived from an EMBL/GenBank/DDBJ whole genome shotgun (WGS) entry which is preliminary data.</text>
</comment>
<dbReference type="OrthoDB" id="9976870at2759"/>
<dbReference type="InterPro" id="IPR013096">
    <property type="entry name" value="Cupin_2"/>
</dbReference>
<dbReference type="PANTHER" id="PTHR36440:SF1">
    <property type="entry name" value="PUTATIVE (AFU_ORTHOLOGUE AFUA_8G07350)-RELATED"/>
    <property type="match status" value="1"/>
</dbReference>
<proteinExistence type="predicted"/>
<gene>
    <name evidence="2" type="ORF">N7468_009676</name>
</gene>
<dbReference type="SUPFAM" id="SSF51182">
    <property type="entry name" value="RmlC-like cupins"/>
    <property type="match status" value="1"/>
</dbReference>
<protein>
    <recommendedName>
        <fullName evidence="1">Cupin type-2 domain-containing protein</fullName>
    </recommendedName>
</protein>
<evidence type="ECO:0000259" key="1">
    <source>
        <dbReference type="Pfam" id="PF07883"/>
    </source>
</evidence>
<dbReference type="GeneID" id="83206275"/>
<evidence type="ECO:0000313" key="2">
    <source>
        <dbReference type="EMBL" id="KAJ5220472.1"/>
    </source>
</evidence>
<dbReference type="EMBL" id="JAPQKS010000007">
    <property type="protein sequence ID" value="KAJ5220472.1"/>
    <property type="molecule type" value="Genomic_DNA"/>
</dbReference>
<dbReference type="RefSeq" id="XP_058327302.1">
    <property type="nucleotide sequence ID" value="XM_058478972.1"/>
</dbReference>
<dbReference type="PANTHER" id="PTHR36440">
    <property type="entry name" value="PUTATIVE (AFU_ORTHOLOGUE AFUA_8G07350)-RELATED"/>
    <property type="match status" value="1"/>
</dbReference>